<feature type="domain" description="Helicase HerA central" evidence="1">
    <location>
        <begin position="251"/>
        <end position="303"/>
    </location>
</feature>
<dbReference type="InterPro" id="IPR036412">
    <property type="entry name" value="HAD-like_sf"/>
</dbReference>
<dbReference type="SUPFAM" id="SSF56784">
    <property type="entry name" value="HAD-like"/>
    <property type="match status" value="1"/>
</dbReference>
<dbReference type="Gene3D" id="3.40.50.1000">
    <property type="entry name" value="HAD superfamily/HAD-like"/>
    <property type="match status" value="1"/>
</dbReference>
<dbReference type="PANTHER" id="PTHR10000">
    <property type="entry name" value="PHOSPHOSERINE PHOSPHATASE"/>
    <property type="match status" value="1"/>
</dbReference>
<evidence type="ECO:0000313" key="3">
    <source>
        <dbReference type="Proteomes" id="UP000323909"/>
    </source>
</evidence>
<gene>
    <name evidence="2" type="ORF">F3K53_29010</name>
</gene>
<accession>A0A5M8EAS5</accession>
<dbReference type="PANTHER" id="PTHR10000:SF8">
    <property type="entry name" value="HAD SUPERFAMILY HYDROLASE-LIKE, TYPE 3"/>
    <property type="match status" value="1"/>
</dbReference>
<dbReference type="Pfam" id="PF01935">
    <property type="entry name" value="DUF87"/>
    <property type="match status" value="1"/>
</dbReference>
<dbReference type="GO" id="GO:0005829">
    <property type="term" value="C:cytosol"/>
    <property type="evidence" value="ECO:0007669"/>
    <property type="project" value="TreeGrafter"/>
</dbReference>
<dbReference type="Gene3D" id="3.90.1070.10">
    <property type="match status" value="1"/>
</dbReference>
<dbReference type="Gene3D" id="3.40.50.300">
    <property type="entry name" value="P-loop containing nucleotide triphosphate hydrolases"/>
    <property type="match status" value="1"/>
</dbReference>
<reference evidence="2 3" key="1">
    <citation type="submission" date="2019-09" db="EMBL/GenBank/DDBJ databases">
        <title>Genomic sequencing of 4 copper resistant soil isolates.</title>
        <authorList>
            <person name="Havryliuk O."/>
        </authorList>
    </citation>
    <scope>NUCLEOTIDE SEQUENCE [LARGE SCALE GENOMIC DNA]</scope>
    <source>
        <strain evidence="2 3">UKR4</strain>
    </source>
</reference>
<dbReference type="InterPro" id="IPR006379">
    <property type="entry name" value="HAD-SF_hydro_IIB"/>
</dbReference>
<dbReference type="CDD" id="cd01127">
    <property type="entry name" value="TrwB_TraG_TraD_VirD4"/>
    <property type="match status" value="1"/>
</dbReference>
<protein>
    <submittedName>
        <fullName evidence="2">HAD-IIB family hydrolase</fullName>
    </submittedName>
</protein>
<evidence type="ECO:0000259" key="1">
    <source>
        <dbReference type="Pfam" id="PF01935"/>
    </source>
</evidence>
<dbReference type="InterPro" id="IPR002789">
    <property type="entry name" value="HerA_central"/>
</dbReference>
<name>A0A5M8EAS5_PSEVE</name>
<dbReference type="InterPro" id="IPR023214">
    <property type="entry name" value="HAD_sf"/>
</dbReference>
<proteinExistence type="predicted"/>
<dbReference type="NCBIfam" id="TIGR01484">
    <property type="entry name" value="HAD-SF-IIB"/>
    <property type="match status" value="1"/>
</dbReference>
<dbReference type="InterPro" id="IPR027417">
    <property type="entry name" value="P-loop_NTPase"/>
</dbReference>
<dbReference type="Pfam" id="PF08282">
    <property type="entry name" value="Hydrolase_3"/>
    <property type="match status" value="2"/>
</dbReference>
<sequence length="576" mass="62887">MHFLALAVDYDGTIAENGSVPPEVCASLAALKHSGRKLLLITGRELQALKHHFAQLSLFDLVVAENGALLYDPTTDTEELIADPASTELVGRLREKGVSPLSVGRSVVATWHPFEEAVISTIRELGLELQISFNKDAIMILPSCVNKASGLSAALSRLGICELNVVGVGDAENDHAFLALCGCTAAVSNAIESIKARADICLTQDHGRGVCELIERLLQQDAALGKIERIGLRLGQTDDERPVWLPPGSVLLIIGNSGSGKSSYVTWLTERMVQARQDFCIIDPEGDYLCLEDAVTVGGLTTPPTTEESLRLLLQARLNVVVSTLALDPPARVQLFGELLPFIQRLRNTSGRPYWLIVDEAHYMLPQRAVWPLGFLANMGAIIVALDFDQVCPALLEGVDMLVTLGSTARELVQRFAHHTQRTCPAFPAHPPGLEPVCLWDLHHGEAVVLLEQLQPHQKHHRHSGKYAAGNVGAWRAFYFPALGKHASNLTEFLSALAQLDARAFGEHRRAGDFSNWFREVIRDDVLANKTRLIENDDAVSIPVALEQISRLVQSRYHLEQVDAPGAAPVTAPTHE</sequence>
<dbReference type="Proteomes" id="UP000323909">
    <property type="component" value="Unassembled WGS sequence"/>
</dbReference>
<dbReference type="SUPFAM" id="SSF52540">
    <property type="entry name" value="P-loop containing nucleoside triphosphate hydrolases"/>
    <property type="match status" value="1"/>
</dbReference>
<dbReference type="AlphaFoldDB" id="A0A5M8EAS5"/>
<comment type="caution">
    <text evidence="2">The sequence shown here is derived from an EMBL/GenBank/DDBJ whole genome shotgun (WGS) entry which is preliminary data.</text>
</comment>
<organism evidence="2 3">
    <name type="scientific">Pseudomonas veronii</name>
    <dbReference type="NCBI Taxonomy" id="76761"/>
    <lineage>
        <taxon>Bacteria</taxon>
        <taxon>Pseudomonadati</taxon>
        <taxon>Pseudomonadota</taxon>
        <taxon>Gammaproteobacteria</taxon>
        <taxon>Pseudomonadales</taxon>
        <taxon>Pseudomonadaceae</taxon>
        <taxon>Pseudomonas</taxon>
    </lineage>
</organism>
<keyword evidence="2" id="KW-0378">Hydrolase</keyword>
<evidence type="ECO:0000313" key="2">
    <source>
        <dbReference type="EMBL" id="KAA6169773.1"/>
    </source>
</evidence>
<dbReference type="EMBL" id="VWXT01000608">
    <property type="protein sequence ID" value="KAA6169773.1"/>
    <property type="molecule type" value="Genomic_DNA"/>
</dbReference>
<dbReference type="GO" id="GO:0000287">
    <property type="term" value="F:magnesium ion binding"/>
    <property type="evidence" value="ECO:0007669"/>
    <property type="project" value="TreeGrafter"/>
</dbReference>
<dbReference type="GO" id="GO:0016791">
    <property type="term" value="F:phosphatase activity"/>
    <property type="evidence" value="ECO:0007669"/>
    <property type="project" value="TreeGrafter"/>
</dbReference>
<dbReference type="RefSeq" id="WP_150054594.1">
    <property type="nucleotide sequence ID" value="NZ_VWXT01000608.1"/>
</dbReference>